<protein>
    <submittedName>
        <fullName evidence="1">Uncharacterized protein</fullName>
    </submittedName>
</protein>
<keyword evidence="2" id="KW-1185">Reference proteome</keyword>
<reference evidence="1 2" key="1">
    <citation type="submission" date="2023-10" db="EMBL/GenBank/DDBJ databases">
        <title>Genome-Wide Identification Analysis in wild type Solanum Pinnatisectum Reveals Some Genes Defensing Phytophthora Infestans.</title>
        <authorList>
            <person name="Sun C."/>
        </authorList>
    </citation>
    <scope>NUCLEOTIDE SEQUENCE [LARGE SCALE GENOMIC DNA]</scope>
    <source>
        <strain evidence="1">LQN</strain>
        <tissue evidence="1">Leaf</tissue>
    </source>
</reference>
<organism evidence="1 2">
    <name type="scientific">Solanum pinnatisectum</name>
    <name type="common">tansyleaf nightshade</name>
    <dbReference type="NCBI Taxonomy" id="50273"/>
    <lineage>
        <taxon>Eukaryota</taxon>
        <taxon>Viridiplantae</taxon>
        <taxon>Streptophyta</taxon>
        <taxon>Embryophyta</taxon>
        <taxon>Tracheophyta</taxon>
        <taxon>Spermatophyta</taxon>
        <taxon>Magnoliopsida</taxon>
        <taxon>eudicotyledons</taxon>
        <taxon>Gunneridae</taxon>
        <taxon>Pentapetalae</taxon>
        <taxon>asterids</taxon>
        <taxon>lamiids</taxon>
        <taxon>Solanales</taxon>
        <taxon>Solanaceae</taxon>
        <taxon>Solanoideae</taxon>
        <taxon>Solaneae</taxon>
        <taxon>Solanum</taxon>
    </lineage>
</organism>
<sequence>MQTLTAYEEISEQLVNKEKSHFMIHSSTLTSTRDRIKRVTGYKQKEEVTTYLGCPLFAGRPRIIYFSDLINKVLHQITGWQVKILSYGGKAVLIKHVLQSLPIHLLSAVTPPVTVLKQIQGLITDFFWGWRNEKKKYHWSSWKNLSFPVEEGGIGVRNLTDVCRAFQYKQWWVFRSFKLSREISESKILPEV</sequence>
<comment type="caution">
    <text evidence="1">The sequence shown here is derived from an EMBL/GenBank/DDBJ whole genome shotgun (WGS) entry which is preliminary data.</text>
</comment>
<evidence type="ECO:0000313" key="2">
    <source>
        <dbReference type="Proteomes" id="UP001311915"/>
    </source>
</evidence>
<gene>
    <name evidence="1" type="ORF">R3W88_008021</name>
</gene>
<dbReference type="AlphaFoldDB" id="A0AAV9MA65"/>
<dbReference type="EMBL" id="JAWPEI010000002">
    <property type="protein sequence ID" value="KAK4733760.1"/>
    <property type="molecule type" value="Genomic_DNA"/>
</dbReference>
<accession>A0AAV9MA65</accession>
<dbReference type="Proteomes" id="UP001311915">
    <property type="component" value="Unassembled WGS sequence"/>
</dbReference>
<dbReference type="PANTHER" id="PTHR33116">
    <property type="entry name" value="REVERSE TRANSCRIPTASE ZINC-BINDING DOMAIN-CONTAINING PROTEIN-RELATED-RELATED"/>
    <property type="match status" value="1"/>
</dbReference>
<evidence type="ECO:0000313" key="1">
    <source>
        <dbReference type="EMBL" id="KAK4733760.1"/>
    </source>
</evidence>
<name>A0AAV9MA65_9SOLN</name>
<dbReference type="PANTHER" id="PTHR33116:SF82">
    <property type="entry name" value="RNASE H FAMILY PROTEIN"/>
    <property type="match status" value="1"/>
</dbReference>
<proteinExistence type="predicted"/>